<gene>
    <name evidence="3" type="ORF">AAF712_011503</name>
</gene>
<dbReference type="SUPFAM" id="SSF48464">
    <property type="entry name" value="ENTH/VHS domain"/>
    <property type="match status" value="1"/>
</dbReference>
<comment type="caution">
    <text evidence="3">The sequence shown here is derived from an EMBL/GenBank/DDBJ whole genome shotgun (WGS) entry which is preliminary data.</text>
</comment>
<dbReference type="Proteomes" id="UP001437256">
    <property type="component" value="Unassembled WGS sequence"/>
</dbReference>
<dbReference type="Gene3D" id="1.25.40.90">
    <property type="match status" value="1"/>
</dbReference>
<dbReference type="CDD" id="cd16980">
    <property type="entry name" value="VHS_Lsb5"/>
    <property type="match status" value="1"/>
</dbReference>
<feature type="compositionally biased region" description="Low complexity" evidence="1">
    <location>
        <begin position="29"/>
        <end position="45"/>
    </location>
</feature>
<feature type="region of interest" description="Disordered" evidence="1">
    <location>
        <begin position="382"/>
        <end position="410"/>
    </location>
</feature>
<feature type="region of interest" description="Disordered" evidence="1">
    <location>
        <begin position="220"/>
        <end position="244"/>
    </location>
</feature>
<feature type="region of interest" description="Disordered" evidence="1">
    <location>
        <begin position="21"/>
        <end position="159"/>
    </location>
</feature>
<evidence type="ECO:0000313" key="4">
    <source>
        <dbReference type="Proteomes" id="UP001437256"/>
    </source>
</evidence>
<evidence type="ECO:0000259" key="2">
    <source>
        <dbReference type="PROSITE" id="PS50179"/>
    </source>
</evidence>
<dbReference type="InterPro" id="IPR045007">
    <property type="entry name" value="LSB5"/>
</dbReference>
<dbReference type="InterPro" id="IPR008942">
    <property type="entry name" value="ENTH_VHS"/>
</dbReference>
<feature type="domain" description="VHS" evidence="2">
    <location>
        <begin position="267"/>
        <end position="358"/>
    </location>
</feature>
<dbReference type="EMBL" id="JBBXMP010000127">
    <property type="protein sequence ID" value="KAL0061695.1"/>
    <property type="molecule type" value="Genomic_DNA"/>
</dbReference>
<dbReference type="InterPro" id="IPR002014">
    <property type="entry name" value="VHS_dom"/>
</dbReference>
<sequence length="424" mass="47019">MLHAVAMPRSLQVVNKDLWDNSLSRDQAQEQQDQHPAQEAQQQPEDLGDTSYDLVEPDLNSRPSTASTLAPSRSSSDGSASPGAARSPSPHQESPGSDASKENNLNLNHHHHNSSKHSISTPPAMGILKALDPPHVHQDLPGTGHLHQTHHHHQHTGSTDTMATMEMIVPSRPSTGMERYPSVDSLALSIMVEPDIENDYVRKEIREKEKDRKEGGWLSRWTIGGRDKDKDHGHGQRERSQSWQLVHPEEQGGQLTRLIGFLTATSSENWALVLDVCARASASDSNAKEVIRALCREFKYGAPQAQLSAARLWAIMLRNSTDTFIGQSTSRKFLETLEELLVSSRTNPVVKERVQDVLAAAAYASGSKKDTGFRGLWKKVKPHDKPDEGMPFDTDDAMFNPPTGGDRWSYSESLHLNHHHTGQQ</sequence>
<organism evidence="3 4">
    <name type="scientific">Marasmius tenuissimus</name>
    <dbReference type="NCBI Taxonomy" id="585030"/>
    <lineage>
        <taxon>Eukaryota</taxon>
        <taxon>Fungi</taxon>
        <taxon>Dikarya</taxon>
        <taxon>Basidiomycota</taxon>
        <taxon>Agaricomycotina</taxon>
        <taxon>Agaricomycetes</taxon>
        <taxon>Agaricomycetidae</taxon>
        <taxon>Agaricales</taxon>
        <taxon>Marasmiineae</taxon>
        <taxon>Marasmiaceae</taxon>
        <taxon>Marasmius</taxon>
    </lineage>
</organism>
<protein>
    <recommendedName>
        <fullName evidence="2">VHS domain-containing protein</fullName>
    </recommendedName>
</protein>
<feature type="compositionally biased region" description="Low complexity" evidence="1">
    <location>
        <begin position="70"/>
        <end position="90"/>
    </location>
</feature>
<dbReference type="Pfam" id="PF00790">
    <property type="entry name" value="VHS"/>
    <property type="match status" value="1"/>
</dbReference>
<dbReference type="PANTHER" id="PTHR47789">
    <property type="entry name" value="LAS SEVENTEEN-BINDING PROTEIN 5"/>
    <property type="match status" value="1"/>
</dbReference>
<evidence type="ECO:0000256" key="1">
    <source>
        <dbReference type="SAM" id="MobiDB-lite"/>
    </source>
</evidence>
<reference evidence="3 4" key="1">
    <citation type="submission" date="2024-05" db="EMBL/GenBank/DDBJ databases">
        <title>A draft genome resource for the thread blight pathogen Marasmius tenuissimus strain MS-2.</title>
        <authorList>
            <person name="Yulfo-Soto G.E."/>
            <person name="Baruah I.K."/>
            <person name="Amoako-Attah I."/>
            <person name="Bukari Y."/>
            <person name="Meinhardt L.W."/>
            <person name="Bailey B.A."/>
            <person name="Cohen S.P."/>
        </authorList>
    </citation>
    <scope>NUCLEOTIDE SEQUENCE [LARGE SCALE GENOMIC DNA]</scope>
    <source>
        <strain evidence="3 4">MS-2</strain>
    </source>
</reference>
<dbReference type="PROSITE" id="PS50179">
    <property type="entry name" value="VHS"/>
    <property type="match status" value="1"/>
</dbReference>
<feature type="compositionally biased region" description="Basic and acidic residues" evidence="1">
    <location>
        <begin position="225"/>
        <end position="240"/>
    </location>
</feature>
<proteinExistence type="predicted"/>
<keyword evidence="4" id="KW-1185">Reference proteome</keyword>
<dbReference type="PANTHER" id="PTHR47789:SF2">
    <property type="entry name" value="VHS DOMAIN-CONTAINING PROTEIN"/>
    <property type="match status" value="1"/>
</dbReference>
<accession>A0ABR2ZJ77</accession>
<evidence type="ECO:0000313" key="3">
    <source>
        <dbReference type="EMBL" id="KAL0061695.1"/>
    </source>
</evidence>
<name>A0ABR2ZJ77_9AGAR</name>